<comment type="caution">
    <text evidence="1">The sequence shown here is derived from an EMBL/GenBank/DDBJ whole genome shotgun (WGS) entry which is preliminary data.</text>
</comment>
<sequence length="140" mass="16514">MEKIEIQELLRMYVEGNTLREIAKITNQSETKLIKKYSEHGFKVSDLKKLRVTTRMNYLSEKIGKEPLSRAEYKFLNRKGYSIYKKRSDVNSYYSEQVLVLLTKEEREFVEEQGAKTKEGMSSFVRNLIKSEMRISKLTA</sequence>
<dbReference type="EMBL" id="NPDU01000024">
    <property type="protein sequence ID" value="PJZ61875.1"/>
    <property type="molecule type" value="Genomic_DNA"/>
</dbReference>
<dbReference type="Proteomes" id="UP000232188">
    <property type="component" value="Unassembled WGS sequence"/>
</dbReference>
<evidence type="ECO:0000313" key="4">
    <source>
        <dbReference type="Proteomes" id="UP000232188"/>
    </source>
</evidence>
<name>A0A2M9YJE1_9LEPT</name>
<dbReference type="AlphaFoldDB" id="A0A2M9YJE1"/>
<reference evidence="3 4" key="1">
    <citation type="submission" date="2017-07" db="EMBL/GenBank/DDBJ databases">
        <title>Leptospira spp. isolated from tropical soils.</title>
        <authorList>
            <person name="Thibeaux R."/>
            <person name="Iraola G."/>
            <person name="Ferres I."/>
            <person name="Bierque E."/>
            <person name="Girault D."/>
            <person name="Soupe-Gilbert M.-E."/>
            <person name="Picardeau M."/>
            <person name="Goarant C."/>
        </authorList>
    </citation>
    <scope>NUCLEOTIDE SEQUENCE [LARGE SCALE GENOMIC DNA]</scope>
    <source>
        <strain evidence="1 4">FH2-B-C1</strain>
        <strain evidence="2 3">FH2-B-D1</strain>
    </source>
</reference>
<protein>
    <submittedName>
        <fullName evidence="1">Uncharacterized protein</fullName>
    </submittedName>
</protein>
<gene>
    <name evidence="2" type="ORF">CH376_10755</name>
    <name evidence="1" type="ORF">CH380_19410</name>
</gene>
<accession>A0A2M9YJE1</accession>
<evidence type="ECO:0000313" key="2">
    <source>
        <dbReference type="EMBL" id="PJZ61875.1"/>
    </source>
</evidence>
<dbReference type="RefSeq" id="WP_100787411.1">
    <property type="nucleotide sequence ID" value="NZ_NPDU01000024.1"/>
</dbReference>
<organism evidence="1 4">
    <name type="scientific">Leptospira adleri</name>
    <dbReference type="NCBI Taxonomy" id="2023186"/>
    <lineage>
        <taxon>Bacteria</taxon>
        <taxon>Pseudomonadati</taxon>
        <taxon>Spirochaetota</taxon>
        <taxon>Spirochaetia</taxon>
        <taxon>Leptospirales</taxon>
        <taxon>Leptospiraceae</taxon>
        <taxon>Leptospira</taxon>
    </lineage>
</organism>
<dbReference type="EMBL" id="NPDV01000022">
    <property type="protein sequence ID" value="PJZ51616.1"/>
    <property type="molecule type" value="Genomic_DNA"/>
</dbReference>
<evidence type="ECO:0000313" key="3">
    <source>
        <dbReference type="Proteomes" id="UP000232149"/>
    </source>
</evidence>
<dbReference type="Proteomes" id="UP000232149">
    <property type="component" value="Unassembled WGS sequence"/>
</dbReference>
<evidence type="ECO:0000313" key="1">
    <source>
        <dbReference type="EMBL" id="PJZ51616.1"/>
    </source>
</evidence>
<keyword evidence="3" id="KW-1185">Reference proteome</keyword>
<proteinExistence type="predicted"/>